<dbReference type="SUPFAM" id="SSF51905">
    <property type="entry name" value="FAD/NAD(P)-binding domain"/>
    <property type="match status" value="1"/>
</dbReference>
<gene>
    <name evidence="7" type="ORF">HHL22_02495</name>
</gene>
<keyword evidence="4 5" id="KW-0503">Monooxygenase</keyword>
<keyword evidence="1 5" id="KW-0285">Flavoprotein</keyword>
<evidence type="ECO:0000256" key="5">
    <source>
        <dbReference type="HAMAP-Rule" id="MF_00845"/>
    </source>
</evidence>
<protein>
    <recommendedName>
        <fullName evidence="5">Flavin-dependent monooxygenase</fullName>
    </recommendedName>
    <alternativeName>
        <fullName evidence="5">TetX monooxygenase</fullName>
        <shortName evidence="5">TetX</shortName>
        <ecNumber evidence="5">1.14.13.-</ecNumber>
    </alternativeName>
</protein>
<comment type="similarity">
    <text evidence="5">Belongs to the aromatic-ring hydroxylase family. TetX subfamily.</text>
</comment>
<dbReference type="InterPro" id="IPR036188">
    <property type="entry name" value="FAD/NAD-bd_sf"/>
</dbReference>
<comment type="domain">
    <text evidence="5">Consists of an N-terminal FAD-binding domain with a Rossman fold and a C-terminal substrate-binding domain.</text>
</comment>
<dbReference type="EC" id="1.14.13.-" evidence="5"/>
<evidence type="ECO:0000313" key="8">
    <source>
        <dbReference type="Proteomes" id="UP000559626"/>
    </source>
</evidence>
<dbReference type="InterPro" id="IPR043683">
    <property type="entry name" value="TetX_monooxygenase"/>
</dbReference>
<evidence type="ECO:0000256" key="3">
    <source>
        <dbReference type="ARBA" id="ARBA00023002"/>
    </source>
</evidence>
<dbReference type="Pfam" id="PF01494">
    <property type="entry name" value="FAD_binding_3"/>
    <property type="match status" value="1"/>
</dbReference>
<evidence type="ECO:0000256" key="1">
    <source>
        <dbReference type="ARBA" id="ARBA00022630"/>
    </source>
</evidence>
<accession>A0A7Y0FL71</accession>
<keyword evidence="5" id="KW-0963">Cytoplasm</keyword>
<evidence type="ECO:0000313" key="7">
    <source>
        <dbReference type="EMBL" id="NML64064.1"/>
    </source>
</evidence>
<comment type="caution">
    <text evidence="7">The sequence shown here is derived from an EMBL/GenBank/DDBJ whole genome shotgun (WGS) entry which is preliminary data.</text>
</comment>
<dbReference type="GO" id="GO:0004497">
    <property type="term" value="F:monooxygenase activity"/>
    <property type="evidence" value="ECO:0007669"/>
    <property type="project" value="UniProtKB-UniRule"/>
</dbReference>
<organism evidence="7 8">
    <name type="scientific">Hymenobacter polaris</name>
    <dbReference type="NCBI Taxonomy" id="2682546"/>
    <lineage>
        <taxon>Bacteria</taxon>
        <taxon>Pseudomonadati</taxon>
        <taxon>Bacteroidota</taxon>
        <taxon>Cytophagia</taxon>
        <taxon>Cytophagales</taxon>
        <taxon>Hymenobacteraceae</taxon>
        <taxon>Hymenobacter</taxon>
    </lineage>
</organism>
<dbReference type="EMBL" id="JABBGH010000001">
    <property type="protein sequence ID" value="NML64064.1"/>
    <property type="molecule type" value="Genomic_DNA"/>
</dbReference>
<dbReference type="RefSeq" id="WP_169529389.1">
    <property type="nucleotide sequence ID" value="NZ_JABBGH010000001.1"/>
</dbReference>
<comment type="subunit">
    <text evidence="5">Monomer.</text>
</comment>
<evidence type="ECO:0000256" key="4">
    <source>
        <dbReference type="ARBA" id="ARBA00023033"/>
    </source>
</evidence>
<dbReference type="PANTHER" id="PTHR46972">
    <property type="entry name" value="MONOOXYGENASE ASQM-RELATED"/>
    <property type="match status" value="1"/>
</dbReference>
<feature type="binding site" evidence="5">
    <location>
        <position position="107"/>
    </location>
    <ligand>
        <name>FAD</name>
        <dbReference type="ChEBI" id="CHEBI:57692"/>
    </ligand>
</feature>
<dbReference type="GO" id="GO:0071949">
    <property type="term" value="F:FAD binding"/>
    <property type="evidence" value="ECO:0007669"/>
    <property type="project" value="InterPro"/>
</dbReference>
<dbReference type="Proteomes" id="UP000559626">
    <property type="component" value="Unassembled WGS sequence"/>
</dbReference>
<keyword evidence="2 5" id="KW-0274">FAD</keyword>
<feature type="domain" description="FAD-binding" evidence="6">
    <location>
        <begin position="9"/>
        <end position="328"/>
    </location>
</feature>
<comment type="cofactor">
    <cofactor evidence="5">
        <name>FAD</name>
        <dbReference type="ChEBI" id="CHEBI:57692"/>
    </cofactor>
</comment>
<dbReference type="InterPro" id="IPR002938">
    <property type="entry name" value="FAD-bd"/>
</dbReference>
<dbReference type="AlphaFoldDB" id="A0A7Y0FL71"/>
<keyword evidence="5" id="KW-0521">NADP</keyword>
<name>A0A7Y0FL71_9BACT</name>
<dbReference type="GO" id="GO:0005737">
    <property type="term" value="C:cytoplasm"/>
    <property type="evidence" value="ECO:0007669"/>
    <property type="project" value="UniProtKB-SubCell"/>
</dbReference>
<dbReference type="GO" id="GO:0046677">
    <property type="term" value="P:response to antibiotic"/>
    <property type="evidence" value="ECO:0007669"/>
    <property type="project" value="InterPro"/>
</dbReference>
<comment type="catalytic activity">
    <reaction evidence="5">
        <text>a tetracycline + NADPH + O2 + H(+) = an 11a-hydroxytetracycline + NADP(+) + H2O</text>
        <dbReference type="Rhea" id="RHEA:61444"/>
        <dbReference type="ChEBI" id="CHEBI:15377"/>
        <dbReference type="ChEBI" id="CHEBI:15378"/>
        <dbReference type="ChEBI" id="CHEBI:15379"/>
        <dbReference type="ChEBI" id="CHEBI:57783"/>
        <dbReference type="ChEBI" id="CHEBI:58349"/>
        <dbReference type="ChEBI" id="CHEBI:144644"/>
        <dbReference type="ChEBI" id="CHEBI:144645"/>
    </reaction>
</comment>
<keyword evidence="3 5" id="KW-0560">Oxidoreductase</keyword>
<keyword evidence="8" id="KW-1185">Reference proteome</keyword>
<comment type="subcellular location">
    <subcellularLocation>
        <location evidence="5">Cytoplasm</location>
    </subcellularLocation>
</comment>
<feature type="binding site" evidence="5">
    <location>
        <position position="51"/>
    </location>
    <ligand>
        <name>FAD</name>
        <dbReference type="ChEBI" id="CHEBI:57692"/>
    </ligand>
</feature>
<dbReference type="Gene3D" id="3.50.50.60">
    <property type="entry name" value="FAD/NAD(P)-binding domain"/>
    <property type="match status" value="1"/>
</dbReference>
<dbReference type="HAMAP" id="MF_00845">
    <property type="entry name" value="TetX_monooxygenase"/>
    <property type="match status" value="1"/>
</dbReference>
<evidence type="ECO:0000256" key="2">
    <source>
        <dbReference type="ARBA" id="ARBA00022827"/>
    </source>
</evidence>
<feature type="binding site" evidence="5">
    <location>
        <position position="300"/>
    </location>
    <ligand>
        <name>FAD</name>
        <dbReference type="ChEBI" id="CHEBI:57692"/>
    </ligand>
</feature>
<feature type="binding site" evidence="5">
    <location>
        <position position="44"/>
    </location>
    <ligand>
        <name>NADPH</name>
        <dbReference type="ChEBI" id="CHEBI:57783"/>
    </ligand>
</feature>
<proteinExistence type="inferred from homology"/>
<keyword evidence="5" id="KW-0547">Nucleotide-binding</keyword>
<sequence length="390" mass="42218">MNLLTNKQLAIIGAGPTGLMLAVLLQRRGAAVTVYERDAGPETRIWGGTLDLHRNSGQRALEAAGLLQQFYQLARPTAERTAAPDGSILEDEPVEEATAYWRPEIDRPDLRRLLLSALAPGTVRWAHAFDSLDELPDGRLQLHFAGQPAQLADVVVGANGGRSKVRRYAGGAEPVYSGTVYVQGDLTDPAHHAPAYAALVGGGNLMVPGGQHLLVSHTKADGTLEMGLTFRVPETWMAERGIRGEEPATVRQLLRDTLADWAPVYQQAFAATQEWRVLPMYFVPLVPGRPVTQPITLVGDAAHLMPPFAGVGVNIGLLDALHLAEALGSTQYPSLCTAIVAYERTMYAYAHHAQQMTARAERSIHGEQDETPGADRRAEHAAWNALLMGE</sequence>
<evidence type="ECO:0000259" key="6">
    <source>
        <dbReference type="Pfam" id="PF01494"/>
    </source>
</evidence>
<dbReference type="PANTHER" id="PTHR46972:SF1">
    <property type="entry name" value="FAD DEPENDENT OXIDOREDUCTASE DOMAIN-CONTAINING PROTEIN"/>
    <property type="match status" value="1"/>
</dbReference>
<comment type="function">
    <text evidence="5">An FAD-requiring monooxygenase active on some tetracycline antibiotic derivatives, which leads to their inactivation. Hydroxylates carbon 11a of tetracycline and some analogs.</text>
</comment>
<dbReference type="PRINTS" id="PR00420">
    <property type="entry name" value="RNGMNOXGNASE"/>
</dbReference>
<reference evidence="7 8" key="1">
    <citation type="submission" date="2020-04" db="EMBL/GenBank/DDBJ databases">
        <title>Hymenobacter polaris sp. nov., isolated from Arctic soil.</title>
        <authorList>
            <person name="Dahal R.H."/>
        </authorList>
    </citation>
    <scope>NUCLEOTIDE SEQUENCE [LARGE SCALE GENOMIC DNA]</scope>
    <source>
        <strain evidence="7 8">RP-2-7</strain>
    </source>
</reference>